<sequence>MVFSFCFLLVVAVLHQFAPSRSQLQIRL</sequence>
<dbReference type="AlphaFoldDB" id="A0A2P2QIM6"/>
<name>A0A2P2QIM6_RHIMU</name>
<protein>
    <submittedName>
        <fullName evidence="1">Uncharacterized protein</fullName>
    </submittedName>
</protein>
<proteinExistence type="predicted"/>
<evidence type="ECO:0000313" key="1">
    <source>
        <dbReference type="EMBL" id="MBX66860.1"/>
    </source>
</evidence>
<reference evidence="1" key="1">
    <citation type="submission" date="2018-02" db="EMBL/GenBank/DDBJ databases">
        <title>Rhizophora mucronata_Transcriptome.</title>
        <authorList>
            <person name="Meera S.P."/>
            <person name="Sreeshan A."/>
            <person name="Augustine A."/>
        </authorList>
    </citation>
    <scope>NUCLEOTIDE SEQUENCE</scope>
    <source>
        <tissue evidence="1">Leaf</tissue>
    </source>
</reference>
<organism evidence="1">
    <name type="scientific">Rhizophora mucronata</name>
    <name type="common">Asiatic mangrove</name>
    <dbReference type="NCBI Taxonomy" id="61149"/>
    <lineage>
        <taxon>Eukaryota</taxon>
        <taxon>Viridiplantae</taxon>
        <taxon>Streptophyta</taxon>
        <taxon>Embryophyta</taxon>
        <taxon>Tracheophyta</taxon>
        <taxon>Spermatophyta</taxon>
        <taxon>Magnoliopsida</taxon>
        <taxon>eudicotyledons</taxon>
        <taxon>Gunneridae</taxon>
        <taxon>Pentapetalae</taxon>
        <taxon>rosids</taxon>
        <taxon>fabids</taxon>
        <taxon>Malpighiales</taxon>
        <taxon>Rhizophoraceae</taxon>
        <taxon>Rhizophora</taxon>
    </lineage>
</organism>
<dbReference type="EMBL" id="GGEC01086376">
    <property type="protein sequence ID" value="MBX66860.1"/>
    <property type="molecule type" value="Transcribed_RNA"/>
</dbReference>
<accession>A0A2P2QIM6</accession>